<dbReference type="GO" id="GO:0070967">
    <property type="term" value="F:coenzyme F420 binding"/>
    <property type="evidence" value="ECO:0007669"/>
    <property type="project" value="TreeGrafter"/>
</dbReference>
<dbReference type="GO" id="GO:0005829">
    <property type="term" value="C:cytosol"/>
    <property type="evidence" value="ECO:0007669"/>
    <property type="project" value="TreeGrafter"/>
</dbReference>
<evidence type="ECO:0000256" key="1">
    <source>
        <dbReference type="ARBA" id="ARBA00023002"/>
    </source>
</evidence>
<protein>
    <submittedName>
        <fullName evidence="2">PPOX class probable F420-dependent enzyme</fullName>
    </submittedName>
</protein>
<accession>A0A1H1YCT3</accession>
<dbReference type="NCBIfam" id="TIGR03618">
    <property type="entry name" value="Rv1155_F420"/>
    <property type="match status" value="1"/>
</dbReference>
<keyword evidence="3" id="KW-1185">Reference proteome</keyword>
<evidence type="ECO:0000313" key="2">
    <source>
        <dbReference type="EMBL" id="SDT19328.1"/>
    </source>
</evidence>
<dbReference type="InterPro" id="IPR052019">
    <property type="entry name" value="F420H2_bilvrd_red/Heme_oxyg"/>
</dbReference>
<dbReference type="GO" id="GO:0016627">
    <property type="term" value="F:oxidoreductase activity, acting on the CH-CH group of donors"/>
    <property type="evidence" value="ECO:0007669"/>
    <property type="project" value="TreeGrafter"/>
</dbReference>
<dbReference type="Proteomes" id="UP000198983">
    <property type="component" value="Chromosome I"/>
</dbReference>
<keyword evidence="1" id="KW-0560">Oxidoreductase</keyword>
<dbReference type="InterPro" id="IPR012349">
    <property type="entry name" value="Split_barrel_FMN-bd"/>
</dbReference>
<dbReference type="EMBL" id="LT629732">
    <property type="protein sequence ID" value="SDT19328.1"/>
    <property type="molecule type" value="Genomic_DNA"/>
</dbReference>
<dbReference type="SUPFAM" id="SSF50475">
    <property type="entry name" value="FMN-binding split barrel"/>
    <property type="match status" value="1"/>
</dbReference>
<reference evidence="2 3" key="1">
    <citation type="submission" date="2016-10" db="EMBL/GenBank/DDBJ databases">
        <authorList>
            <person name="de Groot N.N."/>
        </authorList>
    </citation>
    <scope>NUCLEOTIDE SEQUENCE [LARGE SCALE GENOMIC DNA]</scope>
    <source>
        <strain evidence="2 3">DSM 22024</strain>
    </source>
</reference>
<dbReference type="AlphaFoldDB" id="A0A1H1YCT3"/>
<organism evidence="2 3">
    <name type="scientific">Actinopolymorpha singaporensis</name>
    <dbReference type="NCBI Taxonomy" id="117157"/>
    <lineage>
        <taxon>Bacteria</taxon>
        <taxon>Bacillati</taxon>
        <taxon>Actinomycetota</taxon>
        <taxon>Actinomycetes</taxon>
        <taxon>Propionibacteriales</taxon>
        <taxon>Actinopolymorphaceae</taxon>
        <taxon>Actinopolymorpha</taxon>
    </lineage>
</organism>
<dbReference type="OrthoDB" id="1094370at2"/>
<gene>
    <name evidence="2" type="ORF">SAMN04489717_5423</name>
</gene>
<evidence type="ECO:0000313" key="3">
    <source>
        <dbReference type="Proteomes" id="UP000198983"/>
    </source>
</evidence>
<proteinExistence type="predicted"/>
<dbReference type="RefSeq" id="WP_092656324.1">
    <property type="nucleotide sequence ID" value="NZ_LT629732.1"/>
</dbReference>
<dbReference type="PANTHER" id="PTHR35176:SF2">
    <property type="entry name" value="F420H(2)-DEPENDENT REDUCTASE RV1155"/>
    <property type="match status" value="1"/>
</dbReference>
<dbReference type="PANTHER" id="PTHR35176">
    <property type="entry name" value="HEME OXYGENASE HI_0854-RELATED"/>
    <property type="match status" value="1"/>
</dbReference>
<dbReference type="InterPro" id="IPR019920">
    <property type="entry name" value="F420-binding_dom_put"/>
</dbReference>
<dbReference type="STRING" id="117157.SAMN04489717_5423"/>
<dbReference type="Gene3D" id="2.30.110.10">
    <property type="entry name" value="Electron Transport, Fmn-binding Protein, Chain A"/>
    <property type="match status" value="1"/>
</dbReference>
<name>A0A1H1YCT3_9ACTN</name>
<sequence length="150" mass="16189">MNDLTAFAELVPLDHGLCVLSTLRRDGGIQSSVVNAGVLEHPLRGGQVVGLVAIGGSRKLSNLRADPRATVVVRAGWQWAAVEGDVDLIGPDDPHPDVDTEALRLLLREVFSAAGGTHDDWDTYDRVMAQERRAAVLVVPRRVYTNAQTS</sequence>